<evidence type="ECO:0000313" key="2">
    <source>
        <dbReference type="Proteomes" id="UP000033924"/>
    </source>
</evidence>
<evidence type="ECO:0000313" key="1">
    <source>
        <dbReference type="EMBL" id="KKF34558.1"/>
    </source>
</evidence>
<dbReference type="EMBL" id="JXNU01000003">
    <property type="protein sequence ID" value="KKF34558.1"/>
    <property type="molecule type" value="Genomic_DNA"/>
</dbReference>
<reference evidence="1 2" key="1">
    <citation type="submission" date="2015-01" db="EMBL/GenBank/DDBJ databases">
        <title>Erwinia tracheiphila.</title>
        <authorList>
            <person name="Shapiro L.R."/>
        </authorList>
    </citation>
    <scope>NUCLEOTIDE SEQUENCE [LARGE SCALE GENOMIC DNA]</scope>
    <source>
        <strain evidence="1 2">BuffGH</strain>
    </source>
</reference>
<gene>
    <name evidence="1" type="ORF">SY86_02325</name>
</gene>
<sequence length="76" mass="8098">MNASRACFFRGGLTDGFQAAGDGFVALPGDEPQTVAHHMHDAQLDAGLRIHCVDSVREALQTINTGDEDIVQAAIF</sequence>
<accession>A0A0M2KBE5</accession>
<dbReference type="AlphaFoldDB" id="A0A0M2KBE5"/>
<organism evidence="1 2">
    <name type="scientific">Erwinia tracheiphila</name>
    <dbReference type="NCBI Taxonomy" id="65700"/>
    <lineage>
        <taxon>Bacteria</taxon>
        <taxon>Pseudomonadati</taxon>
        <taxon>Pseudomonadota</taxon>
        <taxon>Gammaproteobacteria</taxon>
        <taxon>Enterobacterales</taxon>
        <taxon>Erwiniaceae</taxon>
        <taxon>Erwinia</taxon>
    </lineage>
</organism>
<proteinExistence type="predicted"/>
<protein>
    <submittedName>
        <fullName evidence="1">Uncharacterized protein</fullName>
    </submittedName>
</protein>
<keyword evidence="2" id="KW-1185">Reference proteome</keyword>
<dbReference type="STRING" id="65700.SY86_02325"/>
<comment type="caution">
    <text evidence="1">The sequence shown here is derived from an EMBL/GenBank/DDBJ whole genome shotgun (WGS) entry which is preliminary data.</text>
</comment>
<dbReference type="Proteomes" id="UP000033924">
    <property type="component" value="Unassembled WGS sequence"/>
</dbReference>
<name>A0A0M2KBE5_9GAMM</name>